<proteinExistence type="predicted"/>
<name>A0AAV7R6M8_PLEWA</name>
<evidence type="ECO:0000313" key="2">
    <source>
        <dbReference type="EMBL" id="KAJ1147130.1"/>
    </source>
</evidence>
<dbReference type="Proteomes" id="UP001066276">
    <property type="component" value="Chromosome 5"/>
</dbReference>
<evidence type="ECO:0000313" key="3">
    <source>
        <dbReference type="Proteomes" id="UP001066276"/>
    </source>
</evidence>
<organism evidence="2 3">
    <name type="scientific">Pleurodeles waltl</name>
    <name type="common">Iberian ribbed newt</name>
    <dbReference type="NCBI Taxonomy" id="8319"/>
    <lineage>
        <taxon>Eukaryota</taxon>
        <taxon>Metazoa</taxon>
        <taxon>Chordata</taxon>
        <taxon>Craniata</taxon>
        <taxon>Vertebrata</taxon>
        <taxon>Euteleostomi</taxon>
        <taxon>Amphibia</taxon>
        <taxon>Batrachia</taxon>
        <taxon>Caudata</taxon>
        <taxon>Salamandroidea</taxon>
        <taxon>Salamandridae</taxon>
        <taxon>Pleurodelinae</taxon>
        <taxon>Pleurodeles</taxon>
    </lineage>
</organism>
<evidence type="ECO:0000256" key="1">
    <source>
        <dbReference type="SAM" id="MobiDB-lite"/>
    </source>
</evidence>
<comment type="caution">
    <text evidence="2">The sequence shown here is derived from an EMBL/GenBank/DDBJ whole genome shotgun (WGS) entry which is preliminary data.</text>
</comment>
<sequence>VRWPPAGALPLVPLQCRQRGDSRRRSGTVRPLPGRGGLSLVLLHLHCLLDAVRGSGCGSDHRREERGRSPEP</sequence>
<feature type="non-terminal residue" evidence="2">
    <location>
        <position position="1"/>
    </location>
</feature>
<keyword evidence="3" id="KW-1185">Reference proteome</keyword>
<gene>
    <name evidence="2" type="ORF">NDU88_000017</name>
</gene>
<feature type="compositionally biased region" description="Basic and acidic residues" evidence="1">
    <location>
        <begin position="59"/>
        <end position="72"/>
    </location>
</feature>
<protein>
    <submittedName>
        <fullName evidence="2">Uncharacterized protein</fullName>
    </submittedName>
</protein>
<reference evidence="2" key="1">
    <citation type="journal article" date="2022" name="bioRxiv">
        <title>Sequencing and chromosome-scale assembly of the giantPleurodeles waltlgenome.</title>
        <authorList>
            <person name="Brown T."/>
            <person name="Elewa A."/>
            <person name="Iarovenko S."/>
            <person name="Subramanian E."/>
            <person name="Araus A.J."/>
            <person name="Petzold A."/>
            <person name="Susuki M."/>
            <person name="Suzuki K.-i.T."/>
            <person name="Hayashi T."/>
            <person name="Toyoda A."/>
            <person name="Oliveira C."/>
            <person name="Osipova E."/>
            <person name="Leigh N.D."/>
            <person name="Simon A."/>
            <person name="Yun M.H."/>
        </authorList>
    </citation>
    <scope>NUCLEOTIDE SEQUENCE</scope>
    <source>
        <strain evidence="2">20211129_DDA</strain>
        <tissue evidence="2">Liver</tissue>
    </source>
</reference>
<dbReference type="AlphaFoldDB" id="A0AAV7R6M8"/>
<feature type="region of interest" description="Disordered" evidence="1">
    <location>
        <begin position="53"/>
        <end position="72"/>
    </location>
</feature>
<dbReference type="EMBL" id="JANPWB010000009">
    <property type="protein sequence ID" value="KAJ1147130.1"/>
    <property type="molecule type" value="Genomic_DNA"/>
</dbReference>
<feature type="region of interest" description="Disordered" evidence="1">
    <location>
        <begin position="14"/>
        <end position="33"/>
    </location>
</feature>
<accession>A0AAV7R6M8</accession>
<feature type="non-terminal residue" evidence="2">
    <location>
        <position position="72"/>
    </location>
</feature>